<dbReference type="SUPFAM" id="SSF48452">
    <property type="entry name" value="TPR-like"/>
    <property type="match status" value="1"/>
</dbReference>
<protein>
    <recommendedName>
        <fullName evidence="1">Peptidase C14 caspase domain-containing protein</fullName>
    </recommendedName>
</protein>
<gene>
    <name evidence="2" type="ORF">Phou_064420</name>
</gene>
<sequence>MDGRYIGIGVARYQHHPPLPRAAADVAALAGAFGGHGFATATVSDPESADLVPRLRTAFAGIPPVAVVHWAGHGVAAGPDELALLLSDSGQPVIRDETYDPATLVDRALRTGARQVLLILDCCYAGTASLTALRLAKRFEDTQVAAEGEDRWVGVLASARSYEEAVGGRLAETLARLVRYGPTSREYQIHWSAHNEGVCGIDIMRALVDEWPHDGQKPVGSALDVRSLPMIPNPRYDPHAPDRLVAHLVLSARGAAPDEEGWFFTGRLRVLGAITAWLAGPGPGMFVVTGPAGSGKSAVVGRVAALSDPRTRADMLAHGALAAHDPDPGQGTVDVALYARGQRYTALLGELARGLDIAAGSDPVSIDDVLRVLESRGGHPTVLLDALDEAYAPDLHRIATDLLVPLGTRAKVLVGTRPGRLDRQTTLVDLLGPQGTVADLAAEPATEEDIRSYVSRRLGDVPEAGAVAAEVTRRAVRDGGGFLYARVVTSQLAAEPVDATVDGWQHRLAASVTSAFAGDLDRSGQPGARHLLTALAWSYGKGLPARDVLPALASAVAGGPGAGGSDVEDALHAFGRYVVESGEDGHAVYRLFHQELVDHLAGDPEEGRRVDLAVGALLVAQSAGGTRPADVAPYLRRHAASHLARAGTDGIAVLRRLAETNPDAYRPGLTAALTYRFASLGSEMAESHAALEDAIAGAWESTTLARHRANTGQAPDLSDLAMEVTRLGTLLGTAGRHEEAIGLVEEAVELYRGPVDHEPNLALALRQLGDCLTALGRPLEAQVALQEAVAVNRGLAAAHPGEHLTSLAFVLVDLSRSHASLGRHDEALASAQEAVATLRHLSARDPGTGLEPLAGALDNLSNQLAASGHDDGALAALQEAVTIHRGLAAADPRRLTGLANALVNLSGRLGGPAHRTEAVAASREAVAIRRQLADPANPETVRFLAMVLHSHSVRLSFDGDHHDACAASREAVAIIRLFAEADPDSHLFLLALMANQLGQCLRELGRTDELLALRADLVDGPFLPADRAYLLLHCVGGLSDRPLADRFDDLATALDLLSPGPMSRPDRVAQVHAAMRDLRAQDQAAFDDSWRRRFGDLPLWLTYEHGLLPAVREWFAAPGWTASRDYLAQHPELLTDEADALLADLLLDQPDAMGIWARRLAARLVTRCGCTVREAYAPLIAMEDTAGPLEDAPLYVATVAALAHNRVNDADAAPLPVTDGHAATWVDRLTTLAGAHPERAEALIALRDTVAEPGGRWREA</sequence>
<dbReference type="Pfam" id="PF00656">
    <property type="entry name" value="Peptidase_C14"/>
    <property type="match status" value="1"/>
</dbReference>
<dbReference type="EMBL" id="BLPF01000002">
    <property type="protein sequence ID" value="GFJ82262.1"/>
    <property type="molecule type" value="Genomic_DNA"/>
</dbReference>
<dbReference type="Pfam" id="PF13424">
    <property type="entry name" value="TPR_12"/>
    <property type="match status" value="1"/>
</dbReference>
<evidence type="ECO:0000313" key="3">
    <source>
        <dbReference type="Proteomes" id="UP000482800"/>
    </source>
</evidence>
<dbReference type="Gene3D" id="1.25.40.10">
    <property type="entry name" value="Tetratricopeptide repeat domain"/>
    <property type="match status" value="2"/>
</dbReference>
<evidence type="ECO:0000259" key="1">
    <source>
        <dbReference type="Pfam" id="PF00656"/>
    </source>
</evidence>
<dbReference type="SMART" id="SM00028">
    <property type="entry name" value="TPR"/>
    <property type="match status" value="4"/>
</dbReference>
<evidence type="ECO:0000313" key="2">
    <source>
        <dbReference type="EMBL" id="GFJ82262.1"/>
    </source>
</evidence>
<dbReference type="SUPFAM" id="SSF52129">
    <property type="entry name" value="Caspase-like"/>
    <property type="match status" value="1"/>
</dbReference>
<organism evidence="2 3">
    <name type="scientific">Phytohabitans houttuyneae</name>
    <dbReference type="NCBI Taxonomy" id="1076126"/>
    <lineage>
        <taxon>Bacteria</taxon>
        <taxon>Bacillati</taxon>
        <taxon>Actinomycetota</taxon>
        <taxon>Actinomycetes</taxon>
        <taxon>Micromonosporales</taxon>
        <taxon>Micromonosporaceae</taxon>
    </lineage>
</organism>
<dbReference type="InterPro" id="IPR027417">
    <property type="entry name" value="P-loop_NTPase"/>
</dbReference>
<dbReference type="InterPro" id="IPR011990">
    <property type="entry name" value="TPR-like_helical_dom_sf"/>
</dbReference>
<accession>A0A6V8KAK5</accession>
<dbReference type="AlphaFoldDB" id="A0A6V8KAK5"/>
<proteinExistence type="predicted"/>
<comment type="caution">
    <text evidence="2">The sequence shown here is derived from an EMBL/GenBank/DDBJ whole genome shotgun (WGS) entry which is preliminary data.</text>
</comment>
<dbReference type="PANTHER" id="PTHR19959">
    <property type="entry name" value="KINESIN LIGHT CHAIN"/>
    <property type="match status" value="1"/>
</dbReference>
<dbReference type="Proteomes" id="UP000482800">
    <property type="component" value="Unassembled WGS sequence"/>
</dbReference>
<reference evidence="2 3" key="2">
    <citation type="submission" date="2020-03" db="EMBL/GenBank/DDBJ databases">
        <authorList>
            <person name="Ichikawa N."/>
            <person name="Kimura A."/>
            <person name="Kitahashi Y."/>
            <person name="Uohara A."/>
        </authorList>
    </citation>
    <scope>NUCLEOTIDE SEQUENCE [LARGE SCALE GENOMIC DNA]</scope>
    <source>
        <strain evidence="2 3">NBRC 108639</strain>
    </source>
</reference>
<keyword evidence="3" id="KW-1185">Reference proteome</keyword>
<dbReference type="RefSeq" id="WP_173062531.1">
    <property type="nucleotide sequence ID" value="NZ_BAABGO010000016.1"/>
</dbReference>
<name>A0A6V8KAK5_9ACTN</name>
<dbReference type="InterPro" id="IPR029030">
    <property type="entry name" value="Caspase-like_dom_sf"/>
</dbReference>
<dbReference type="Gene3D" id="3.40.50.1460">
    <property type="match status" value="1"/>
</dbReference>
<dbReference type="InterPro" id="IPR019734">
    <property type="entry name" value="TPR_rpt"/>
</dbReference>
<reference evidence="2 3" key="1">
    <citation type="submission" date="2020-03" db="EMBL/GenBank/DDBJ databases">
        <title>Whole genome shotgun sequence of Phytohabitans houttuyneae NBRC 108639.</title>
        <authorList>
            <person name="Komaki H."/>
            <person name="Tamura T."/>
        </authorList>
    </citation>
    <scope>NUCLEOTIDE SEQUENCE [LARGE SCALE GENOMIC DNA]</scope>
    <source>
        <strain evidence="2 3">NBRC 108639</strain>
    </source>
</reference>
<dbReference type="PANTHER" id="PTHR19959:SF119">
    <property type="entry name" value="FUNGAL LIPASE-LIKE DOMAIN-CONTAINING PROTEIN"/>
    <property type="match status" value="1"/>
</dbReference>
<dbReference type="SUPFAM" id="SSF52540">
    <property type="entry name" value="P-loop containing nucleoside triphosphate hydrolases"/>
    <property type="match status" value="1"/>
</dbReference>
<feature type="domain" description="Peptidase C14 caspase" evidence="1">
    <location>
        <begin position="8"/>
        <end position="134"/>
    </location>
</feature>
<dbReference type="GO" id="GO:0004197">
    <property type="term" value="F:cysteine-type endopeptidase activity"/>
    <property type="evidence" value="ECO:0007669"/>
    <property type="project" value="InterPro"/>
</dbReference>
<dbReference type="GO" id="GO:0006508">
    <property type="term" value="P:proteolysis"/>
    <property type="evidence" value="ECO:0007669"/>
    <property type="project" value="InterPro"/>
</dbReference>
<dbReference type="InterPro" id="IPR011600">
    <property type="entry name" value="Pept_C14_caspase"/>
</dbReference>